<dbReference type="CDD" id="cd03414">
    <property type="entry name" value="CbiX_SirB_C"/>
    <property type="match status" value="1"/>
</dbReference>
<dbReference type="InterPro" id="IPR050963">
    <property type="entry name" value="Sirohydro_Cobaltochel/CbiX"/>
</dbReference>
<keyword evidence="2" id="KW-0456">Lyase</keyword>
<dbReference type="AlphaFoldDB" id="A0A1M7IMZ8"/>
<protein>
    <submittedName>
        <fullName evidence="4">Sirohydrochlorin cobaltochelatase</fullName>
    </submittedName>
</protein>
<evidence type="ECO:0000256" key="2">
    <source>
        <dbReference type="ARBA" id="ARBA00023239"/>
    </source>
</evidence>
<dbReference type="SUPFAM" id="SSF53800">
    <property type="entry name" value="Chelatase"/>
    <property type="match status" value="1"/>
</dbReference>
<dbReference type="PANTHER" id="PTHR33542:SF5">
    <property type="entry name" value="FERROCHELATASE CHE1"/>
    <property type="match status" value="1"/>
</dbReference>
<dbReference type="EMBL" id="FRCS01000001">
    <property type="protein sequence ID" value="SHM42045.1"/>
    <property type="molecule type" value="Genomic_DNA"/>
</dbReference>
<evidence type="ECO:0000256" key="1">
    <source>
        <dbReference type="ARBA" id="ARBA00022723"/>
    </source>
</evidence>
<name>A0A1M7IMZ8_9ACTN</name>
<evidence type="ECO:0000256" key="3">
    <source>
        <dbReference type="SAM" id="MobiDB-lite"/>
    </source>
</evidence>
<dbReference type="STRING" id="134849.SAMN05443668_101542"/>
<accession>A0A1M7IMZ8</accession>
<dbReference type="GO" id="GO:0016829">
    <property type="term" value="F:lyase activity"/>
    <property type="evidence" value="ECO:0007669"/>
    <property type="project" value="UniProtKB-KW"/>
</dbReference>
<reference evidence="4 5" key="1">
    <citation type="submission" date="2016-11" db="EMBL/GenBank/DDBJ databases">
        <authorList>
            <person name="Jaros S."/>
            <person name="Januszkiewicz K."/>
            <person name="Wedrychowicz H."/>
        </authorList>
    </citation>
    <scope>NUCLEOTIDE SEQUENCE [LARGE SCALE GENOMIC DNA]</scope>
    <source>
        <strain evidence="4 5">DSM 46144</strain>
    </source>
</reference>
<dbReference type="Pfam" id="PF01903">
    <property type="entry name" value="CbiX"/>
    <property type="match status" value="2"/>
</dbReference>
<sequence>MPDPVLLAVAHGTSYAPGIATLHALLERVRELAPGLRVELAFVDHEPPSVRGALNAFATDGVPVATLPLLLTAASHSKGDIAGTVRLVRDERPGFAVSYGRPLGPDPLLLQALADRVAEAGAGPDTALVLASAGAADPDANAEIWRAARLFWEYRGGGAPVEVAYASATTPTVTDAVRRLRTLGHDDVLVVPYFLAPGKLPSGVRRDAQDAGARAADVLGAHDAVARLVLARYAEAVGGTVLMNCDTCQYRSPWPGRENKVGQLQQPHTHPADEAVSAG</sequence>
<dbReference type="PANTHER" id="PTHR33542">
    <property type="entry name" value="SIROHYDROCHLORIN FERROCHELATASE, CHLOROPLASTIC"/>
    <property type="match status" value="1"/>
</dbReference>
<gene>
    <name evidence="4" type="ORF">SAMN05443668_101542</name>
</gene>
<proteinExistence type="predicted"/>
<evidence type="ECO:0000313" key="4">
    <source>
        <dbReference type="EMBL" id="SHM42045.1"/>
    </source>
</evidence>
<dbReference type="CDD" id="cd03416">
    <property type="entry name" value="CbiX_SirB_N"/>
    <property type="match status" value="1"/>
</dbReference>
<dbReference type="Gene3D" id="3.40.50.1400">
    <property type="match status" value="2"/>
</dbReference>
<organism evidence="4 5">
    <name type="scientific">Cryptosporangium aurantiacum</name>
    <dbReference type="NCBI Taxonomy" id="134849"/>
    <lineage>
        <taxon>Bacteria</taxon>
        <taxon>Bacillati</taxon>
        <taxon>Actinomycetota</taxon>
        <taxon>Actinomycetes</taxon>
        <taxon>Cryptosporangiales</taxon>
        <taxon>Cryptosporangiaceae</taxon>
        <taxon>Cryptosporangium</taxon>
    </lineage>
</organism>
<evidence type="ECO:0000313" key="5">
    <source>
        <dbReference type="Proteomes" id="UP000184440"/>
    </source>
</evidence>
<dbReference type="GO" id="GO:0046872">
    <property type="term" value="F:metal ion binding"/>
    <property type="evidence" value="ECO:0007669"/>
    <property type="project" value="UniProtKB-KW"/>
</dbReference>
<dbReference type="RefSeq" id="WP_073251039.1">
    <property type="nucleotide sequence ID" value="NZ_FRCS01000001.1"/>
</dbReference>
<dbReference type="Proteomes" id="UP000184440">
    <property type="component" value="Unassembled WGS sequence"/>
</dbReference>
<dbReference type="InterPro" id="IPR002762">
    <property type="entry name" value="CbiX-like"/>
</dbReference>
<keyword evidence="1" id="KW-0479">Metal-binding</keyword>
<keyword evidence="5" id="KW-1185">Reference proteome</keyword>
<feature type="region of interest" description="Disordered" evidence="3">
    <location>
        <begin position="258"/>
        <end position="279"/>
    </location>
</feature>